<reference evidence="3 4" key="1">
    <citation type="submission" date="2022-04" db="EMBL/GenBank/DDBJ databases">
        <title>Leucobacter sp. isolated from rhizosphere of garlic.</title>
        <authorList>
            <person name="Won M."/>
            <person name="Lee C.-M."/>
            <person name="Woen H.-Y."/>
            <person name="Kwon S.-W."/>
        </authorList>
    </citation>
    <scope>NUCLEOTIDE SEQUENCE [LARGE SCALE GENOMIC DNA]</scope>
    <source>
        <strain evidence="3 4">H21R-40</strain>
    </source>
</reference>
<keyword evidence="2" id="KW-0812">Transmembrane</keyword>
<dbReference type="InterPro" id="IPR008523">
    <property type="entry name" value="DUF805"/>
</dbReference>
<dbReference type="EMBL" id="CP095045">
    <property type="protein sequence ID" value="UOQ56471.1"/>
    <property type="molecule type" value="Genomic_DNA"/>
</dbReference>
<feature type="transmembrane region" description="Helical" evidence="2">
    <location>
        <begin position="254"/>
        <end position="275"/>
    </location>
</feature>
<evidence type="ECO:0000256" key="2">
    <source>
        <dbReference type="SAM" id="Phobius"/>
    </source>
</evidence>
<dbReference type="PANTHER" id="PTHR34980">
    <property type="entry name" value="INNER MEMBRANE PROTEIN-RELATED-RELATED"/>
    <property type="match status" value="1"/>
</dbReference>
<gene>
    <name evidence="3" type="ORF">MUN78_12395</name>
</gene>
<sequence length="285" mass="30069">MTLPPNPDQPRDPENTADGTTPDGGAATDPAPEQPAAPRYAPPQAPQQPAPGAPQYGAPQQPAYGAPQQPAYGAPQQPGHSGPQPQYGAPQYAAPQQPAYGAPQYAAPGAAYGVPAPGEPFDGAASPDDLSRPLYGASFGQAVKRFFQNYAKFSGRASRSEFWWVALFFLLIELVPLILYIVGVVILAGSAASYSYNEYGEYVQNPIAPGATGLGLTILFLGLGLLILIGLATIVPNIAITWRRLHDANFAGPFYFLGFIPYAGAVILIIFTVLGSKPEGRRFDV</sequence>
<organism evidence="3 4">
    <name type="scientific">Leucobacter allii</name>
    <dbReference type="NCBI Taxonomy" id="2932247"/>
    <lineage>
        <taxon>Bacteria</taxon>
        <taxon>Bacillati</taxon>
        <taxon>Actinomycetota</taxon>
        <taxon>Actinomycetes</taxon>
        <taxon>Micrococcales</taxon>
        <taxon>Microbacteriaceae</taxon>
        <taxon>Leucobacter</taxon>
    </lineage>
</organism>
<dbReference type="RefSeq" id="WP_244726806.1">
    <property type="nucleotide sequence ID" value="NZ_CP095045.1"/>
</dbReference>
<proteinExistence type="predicted"/>
<feature type="transmembrane region" description="Helical" evidence="2">
    <location>
        <begin position="214"/>
        <end position="242"/>
    </location>
</feature>
<dbReference type="Pfam" id="PF05656">
    <property type="entry name" value="DUF805"/>
    <property type="match status" value="1"/>
</dbReference>
<name>A0ABY4FKK9_9MICO</name>
<evidence type="ECO:0000313" key="4">
    <source>
        <dbReference type="Proteomes" id="UP000831786"/>
    </source>
</evidence>
<feature type="compositionally biased region" description="Pro residues" evidence="1">
    <location>
        <begin position="32"/>
        <end position="52"/>
    </location>
</feature>
<feature type="transmembrane region" description="Helical" evidence="2">
    <location>
        <begin position="162"/>
        <end position="194"/>
    </location>
</feature>
<keyword evidence="4" id="KW-1185">Reference proteome</keyword>
<protein>
    <submittedName>
        <fullName evidence="3">DUF805 domain-containing protein</fullName>
    </submittedName>
</protein>
<dbReference type="Proteomes" id="UP000831786">
    <property type="component" value="Chromosome"/>
</dbReference>
<accession>A0ABY4FKK9</accession>
<feature type="compositionally biased region" description="Low complexity" evidence="1">
    <location>
        <begin position="53"/>
        <end position="95"/>
    </location>
</feature>
<keyword evidence="2" id="KW-0472">Membrane</keyword>
<feature type="region of interest" description="Disordered" evidence="1">
    <location>
        <begin position="1"/>
        <end position="95"/>
    </location>
</feature>
<keyword evidence="2" id="KW-1133">Transmembrane helix</keyword>
<evidence type="ECO:0000313" key="3">
    <source>
        <dbReference type="EMBL" id="UOQ56471.1"/>
    </source>
</evidence>
<evidence type="ECO:0000256" key="1">
    <source>
        <dbReference type="SAM" id="MobiDB-lite"/>
    </source>
</evidence>
<dbReference type="PANTHER" id="PTHR34980:SF2">
    <property type="entry name" value="INNER MEMBRANE PROTEIN YHAH-RELATED"/>
    <property type="match status" value="1"/>
</dbReference>